<dbReference type="PANTHER" id="PTHR33540">
    <property type="entry name" value="TRNA THREONYLCARBAMOYLADENOSINE BIOSYNTHESIS PROTEIN TSAE"/>
    <property type="match status" value="1"/>
</dbReference>
<dbReference type="GO" id="GO:0002949">
    <property type="term" value="P:tRNA threonylcarbamoyladenosine modification"/>
    <property type="evidence" value="ECO:0007669"/>
    <property type="project" value="InterPro"/>
</dbReference>
<keyword evidence="7" id="KW-0547">Nucleotide-binding</keyword>
<dbReference type="InterPro" id="IPR027417">
    <property type="entry name" value="P-loop_NTPase"/>
</dbReference>
<comment type="function">
    <text evidence="10">Required for the formation of a threonylcarbamoyl group on adenosine at position 37 (t(6)A37) in tRNAs that read codons beginning with adenine. Is involved in the transfer of the threonylcarbamoyl moiety of threonylcarbamoyl-AMP (TC-AMP) to the N6 group of A37, together with TsaD and TsaB. TsaE seems to play an indirect role in the t(6)A biosynthesis pathway, possibly in regulating the core enzymatic function of TsaD.</text>
</comment>
<feature type="compositionally biased region" description="Polar residues" evidence="12">
    <location>
        <begin position="148"/>
        <end position="173"/>
    </location>
</feature>
<gene>
    <name evidence="13" type="ORF">DDE84_10480</name>
</gene>
<dbReference type="OrthoDB" id="9800307at2"/>
<evidence type="ECO:0000313" key="13">
    <source>
        <dbReference type="EMBL" id="KAE8126609.1"/>
    </source>
</evidence>
<evidence type="ECO:0000256" key="3">
    <source>
        <dbReference type="ARBA" id="ARBA00019010"/>
    </source>
</evidence>
<keyword evidence="8" id="KW-0067">ATP-binding</keyword>
<dbReference type="NCBIfam" id="TIGR00150">
    <property type="entry name" value="T6A_YjeE"/>
    <property type="match status" value="1"/>
</dbReference>
<accession>A0A5N6RW93</accession>
<keyword evidence="13" id="KW-0808">Transferase</keyword>
<evidence type="ECO:0000256" key="6">
    <source>
        <dbReference type="ARBA" id="ARBA00022723"/>
    </source>
</evidence>
<keyword evidence="6" id="KW-0479">Metal-binding</keyword>
<keyword evidence="4" id="KW-0963">Cytoplasm</keyword>
<proteinExistence type="inferred from homology"/>
<dbReference type="GO" id="GO:0005524">
    <property type="term" value="F:ATP binding"/>
    <property type="evidence" value="ECO:0007669"/>
    <property type="project" value="UniProtKB-KW"/>
</dbReference>
<comment type="similarity">
    <text evidence="2">Belongs to the TsaE family.</text>
</comment>
<evidence type="ECO:0000256" key="8">
    <source>
        <dbReference type="ARBA" id="ARBA00022840"/>
    </source>
</evidence>
<evidence type="ECO:0000256" key="2">
    <source>
        <dbReference type="ARBA" id="ARBA00007599"/>
    </source>
</evidence>
<dbReference type="Pfam" id="PF02367">
    <property type="entry name" value="TsaE"/>
    <property type="match status" value="1"/>
</dbReference>
<evidence type="ECO:0000256" key="11">
    <source>
        <dbReference type="ARBA" id="ARBA00032441"/>
    </source>
</evidence>
<comment type="caution">
    <text evidence="13">The sequence shown here is derived from an EMBL/GenBank/DDBJ whole genome shotgun (WGS) entry which is preliminary data.</text>
</comment>
<dbReference type="Gene3D" id="3.40.50.300">
    <property type="entry name" value="P-loop containing nucleotide triphosphate hydrolases"/>
    <property type="match status" value="1"/>
</dbReference>
<dbReference type="GeneID" id="78128103"/>
<evidence type="ECO:0000256" key="12">
    <source>
        <dbReference type="SAM" id="MobiDB-lite"/>
    </source>
</evidence>
<protein>
    <recommendedName>
        <fullName evidence="3">tRNA threonylcarbamoyladenosine biosynthesis protein TsaE</fullName>
    </recommendedName>
    <alternativeName>
        <fullName evidence="11">t(6)A37 threonylcarbamoyladenosine biosynthesis protein TsaE</fullName>
    </alternativeName>
</protein>
<reference evidence="13 14" key="1">
    <citation type="submission" date="2018-04" db="EMBL/GenBank/DDBJ databases">
        <authorList>
            <person name="Eckel V.P."/>
            <person name="Vogel R.F."/>
        </authorList>
    </citation>
    <scope>NUCLEOTIDE SEQUENCE [LARGE SCALE GENOMIC DNA]</scope>
    <source>
        <strain evidence="14">TMW 2.1764</strain>
    </source>
</reference>
<keyword evidence="14" id="KW-1185">Reference proteome</keyword>
<evidence type="ECO:0000256" key="9">
    <source>
        <dbReference type="ARBA" id="ARBA00022842"/>
    </source>
</evidence>
<keyword evidence="5" id="KW-0819">tRNA processing</keyword>
<dbReference type="SUPFAM" id="SSF52540">
    <property type="entry name" value="P-loop containing nucleoside triphosphate hydrolases"/>
    <property type="match status" value="1"/>
</dbReference>
<dbReference type="PANTHER" id="PTHR33540:SF2">
    <property type="entry name" value="TRNA THREONYLCARBAMOYLADENOSINE BIOSYNTHESIS PROTEIN TSAE"/>
    <property type="match status" value="1"/>
</dbReference>
<dbReference type="GO" id="GO:0046872">
    <property type="term" value="F:metal ion binding"/>
    <property type="evidence" value="ECO:0007669"/>
    <property type="project" value="UniProtKB-KW"/>
</dbReference>
<organism evidence="13 14">
    <name type="scientific">Bifidobacterium tibiigranuli</name>
    <dbReference type="NCBI Taxonomy" id="2172043"/>
    <lineage>
        <taxon>Bacteria</taxon>
        <taxon>Bacillati</taxon>
        <taxon>Actinomycetota</taxon>
        <taxon>Actinomycetes</taxon>
        <taxon>Bifidobacteriales</taxon>
        <taxon>Bifidobacteriaceae</taxon>
        <taxon>Bifidobacterium</taxon>
    </lineage>
</organism>
<evidence type="ECO:0000256" key="10">
    <source>
        <dbReference type="ARBA" id="ARBA00024908"/>
    </source>
</evidence>
<dbReference type="InterPro" id="IPR003442">
    <property type="entry name" value="T6A_TsaE"/>
</dbReference>
<evidence type="ECO:0000256" key="5">
    <source>
        <dbReference type="ARBA" id="ARBA00022694"/>
    </source>
</evidence>
<feature type="region of interest" description="Disordered" evidence="12">
    <location>
        <begin position="144"/>
        <end position="179"/>
    </location>
</feature>
<dbReference type="AlphaFoldDB" id="A0A5N6RW93"/>
<name>A0A5N6RW93_9BIFI</name>
<evidence type="ECO:0000256" key="7">
    <source>
        <dbReference type="ARBA" id="ARBA00022741"/>
    </source>
</evidence>
<comment type="subcellular location">
    <subcellularLocation>
        <location evidence="1">Cytoplasm</location>
    </subcellularLocation>
</comment>
<sequence length="228" mass="23870">MLRVPTPEGMRALGRCIAGMTRGGDVILLSGPLGAGKTTFAQGFGAGLGIAGPIVSPTFTIAREMDGHFADGSPAHCVHVDAYRLGGERFAPGQNSINALLDELESLGLDEELEDPGERTVVLMEWGEQMVAALAPERLEIRIGRGSGTDSNADSGINDGVPSQDSADSQELSENGGRIVTLTPVGERWNAVRLDAECSNTALSSAGCTLIDGNALFMRTQGAMEERL</sequence>
<dbReference type="RefSeq" id="WP_152581716.1">
    <property type="nucleotide sequence ID" value="NZ_JAKVIV010000017.1"/>
</dbReference>
<evidence type="ECO:0000313" key="14">
    <source>
        <dbReference type="Proteomes" id="UP000325415"/>
    </source>
</evidence>
<evidence type="ECO:0000256" key="1">
    <source>
        <dbReference type="ARBA" id="ARBA00004496"/>
    </source>
</evidence>
<evidence type="ECO:0000256" key="4">
    <source>
        <dbReference type="ARBA" id="ARBA00022490"/>
    </source>
</evidence>
<dbReference type="EMBL" id="QDAG01000012">
    <property type="protein sequence ID" value="KAE8126609.1"/>
    <property type="molecule type" value="Genomic_DNA"/>
</dbReference>
<dbReference type="Proteomes" id="UP000325415">
    <property type="component" value="Unassembled WGS sequence"/>
</dbReference>
<dbReference type="GO" id="GO:0016740">
    <property type="term" value="F:transferase activity"/>
    <property type="evidence" value="ECO:0007669"/>
    <property type="project" value="UniProtKB-KW"/>
</dbReference>
<keyword evidence="9" id="KW-0460">Magnesium</keyword>
<dbReference type="GO" id="GO:0005737">
    <property type="term" value="C:cytoplasm"/>
    <property type="evidence" value="ECO:0007669"/>
    <property type="project" value="UniProtKB-SubCell"/>
</dbReference>